<dbReference type="InterPro" id="IPR002645">
    <property type="entry name" value="STAS_dom"/>
</dbReference>
<accession>A0A7D6Z5K5</accession>
<dbReference type="InterPro" id="IPR003658">
    <property type="entry name" value="Anti-sigma_ant"/>
</dbReference>
<dbReference type="InterPro" id="IPR036513">
    <property type="entry name" value="STAS_dom_sf"/>
</dbReference>
<comment type="similarity">
    <text evidence="1 2">Belongs to the anti-sigma-factor antagonist family.</text>
</comment>
<evidence type="ECO:0000259" key="3">
    <source>
        <dbReference type="PROSITE" id="PS50801"/>
    </source>
</evidence>
<dbReference type="EMBL" id="CP059399">
    <property type="protein sequence ID" value="QLY32004.1"/>
    <property type="molecule type" value="Genomic_DNA"/>
</dbReference>
<dbReference type="GO" id="GO:0043856">
    <property type="term" value="F:anti-sigma factor antagonist activity"/>
    <property type="evidence" value="ECO:0007669"/>
    <property type="project" value="InterPro"/>
</dbReference>
<dbReference type="PROSITE" id="PS50801">
    <property type="entry name" value="STAS"/>
    <property type="match status" value="1"/>
</dbReference>
<dbReference type="Proteomes" id="UP000515512">
    <property type="component" value="Chromosome"/>
</dbReference>
<feature type="domain" description="STAS" evidence="3">
    <location>
        <begin position="16"/>
        <end position="126"/>
    </location>
</feature>
<dbReference type="Pfam" id="PF01740">
    <property type="entry name" value="STAS"/>
    <property type="match status" value="1"/>
</dbReference>
<evidence type="ECO:0000313" key="4">
    <source>
        <dbReference type="EMBL" id="QLY32004.1"/>
    </source>
</evidence>
<dbReference type="Gene3D" id="3.30.750.24">
    <property type="entry name" value="STAS domain"/>
    <property type="match status" value="1"/>
</dbReference>
<evidence type="ECO:0000256" key="1">
    <source>
        <dbReference type="ARBA" id="ARBA00009013"/>
    </source>
</evidence>
<dbReference type="SUPFAM" id="SSF52091">
    <property type="entry name" value="SpoIIaa-like"/>
    <property type="match status" value="1"/>
</dbReference>
<dbReference type="PANTHER" id="PTHR33495:SF2">
    <property type="entry name" value="ANTI-SIGMA FACTOR ANTAGONIST TM_1081-RELATED"/>
    <property type="match status" value="1"/>
</dbReference>
<sequence length="126" mass="12977">MSRQDPRVLESGVSQLQVSCHVQGDAAMVRVAGEIDLSTAGAFDHGLRLACSAIGPSGMLVVDLREVEFLGAAGLHVLCRARERCARRGVTMASVAAHAAVTAPIRLTGLSGVVGLTPRFPDGDGG</sequence>
<organism evidence="4 5">
    <name type="scientific">Nocardia huaxiensis</name>
    <dbReference type="NCBI Taxonomy" id="2755382"/>
    <lineage>
        <taxon>Bacteria</taxon>
        <taxon>Bacillati</taxon>
        <taxon>Actinomycetota</taxon>
        <taxon>Actinomycetes</taxon>
        <taxon>Mycobacteriales</taxon>
        <taxon>Nocardiaceae</taxon>
        <taxon>Nocardia</taxon>
    </lineage>
</organism>
<dbReference type="AlphaFoldDB" id="A0A7D6Z5K5"/>
<dbReference type="NCBIfam" id="TIGR00377">
    <property type="entry name" value="ant_ant_sig"/>
    <property type="match status" value="1"/>
</dbReference>
<dbReference type="RefSeq" id="WP_181583178.1">
    <property type="nucleotide sequence ID" value="NZ_CP059399.1"/>
</dbReference>
<protein>
    <recommendedName>
        <fullName evidence="2">Anti-sigma factor antagonist</fullName>
    </recommendedName>
</protein>
<keyword evidence="5" id="KW-1185">Reference proteome</keyword>
<name>A0A7D6Z5K5_9NOCA</name>
<evidence type="ECO:0000313" key="5">
    <source>
        <dbReference type="Proteomes" id="UP000515512"/>
    </source>
</evidence>
<dbReference type="PANTHER" id="PTHR33495">
    <property type="entry name" value="ANTI-SIGMA FACTOR ANTAGONIST TM_1081-RELATED-RELATED"/>
    <property type="match status" value="1"/>
</dbReference>
<proteinExistence type="inferred from homology"/>
<gene>
    <name evidence="4" type="ORF">H0264_06820</name>
</gene>
<dbReference type="KEGG" id="nhu:H0264_06820"/>
<dbReference type="CDD" id="cd07043">
    <property type="entry name" value="STAS_anti-anti-sigma_factors"/>
    <property type="match status" value="1"/>
</dbReference>
<reference evidence="4 5" key="1">
    <citation type="submission" date="2020-07" db="EMBL/GenBank/DDBJ databases">
        <authorList>
            <person name="Zhuang K."/>
            <person name="Ran Y."/>
        </authorList>
    </citation>
    <scope>NUCLEOTIDE SEQUENCE [LARGE SCALE GENOMIC DNA]</scope>
    <source>
        <strain evidence="4 5">WCH-YHL-001</strain>
    </source>
</reference>
<evidence type="ECO:0000256" key="2">
    <source>
        <dbReference type="RuleBase" id="RU003749"/>
    </source>
</evidence>